<dbReference type="GO" id="GO:0080120">
    <property type="term" value="P:CAAX-box protein maturation"/>
    <property type="evidence" value="ECO:0007669"/>
    <property type="project" value="UniProtKB-ARBA"/>
</dbReference>
<feature type="transmembrane region" description="Helical" evidence="1">
    <location>
        <begin position="26"/>
        <end position="44"/>
    </location>
</feature>
<dbReference type="KEGG" id="llh:I41_44150"/>
<accession>A0A517U3L6</accession>
<evidence type="ECO:0000259" key="2">
    <source>
        <dbReference type="Pfam" id="PF02517"/>
    </source>
</evidence>
<dbReference type="EMBL" id="CP036339">
    <property type="protein sequence ID" value="QDT75205.1"/>
    <property type="molecule type" value="Genomic_DNA"/>
</dbReference>
<gene>
    <name evidence="3" type="ORF">I41_44150</name>
</gene>
<keyword evidence="1" id="KW-0812">Transmembrane</keyword>
<evidence type="ECO:0000313" key="4">
    <source>
        <dbReference type="Proteomes" id="UP000317909"/>
    </source>
</evidence>
<proteinExistence type="predicted"/>
<keyword evidence="3" id="KW-0645">Protease</keyword>
<dbReference type="Proteomes" id="UP000317909">
    <property type="component" value="Chromosome"/>
</dbReference>
<dbReference type="GO" id="GO:0006508">
    <property type="term" value="P:proteolysis"/>
    <property type="evidence" value="ECO:0007669"/>
    <property type="project" value="UniProtKB-KW"/>
</dbReference>
<dbReference type="OrthoDB" id="324900at2"/>
<name>A0A517U3L6_9BACT</name>
<keyword evidence="3" id="KW-0378">Hydrolase</keyword>
<keyword evidence="1" id="KW-1133">Transmembrane helix</keyword>
<feature type="transmembrane region" description="Helical" evidence="1">
    <location>
        <begin position="111"/>
        <end position="135"/>
    </location>
</feature>
<sequence>MPLVAFVLLASREELAFHGYPLRRLEGSFGLGVAQAVVALVFAIEHVAGGADRANAFLGSGIGALLFGMAAIASRRLEMPIGLHAAWNIGDWIRGGKDSSGLWQPIVDQEYATSVGMAGMGSYIAVFLMTTFGLWMWHRTLGRSGVAIG</sequence>
<protein>
    <submittedName>
        <fullName evidence="3">CAAX amino terminal protease self-immunity</fullName>
    </submittedName>
</protein>
<evidence type="ECO:0000313" key="3">
    <source>
        <dbReference type="EMBL" id="QDT75205.1"/>
    </source>
</evidence>
<dbReference type="GO" id="GO:0004175">
    <property type="term" value="F:endopeptidase activity"/>
    <property type="evidence" value="ECO:0007669"/>
    <property type="project" value="UniProtKB-ARBA"/>
</dbReference>
<dbReference type="InterPro" id="IPR003675">
    <property type="entry name" value="Rce1/LyrA-like_dom"/>
</dbReference>
<feature type="transmembrane region" description="Helical" evidence="1">
    <location>
        <begin position="56"/>
        <end position="74"/>
    </location>
</feature>
<organism evidence="3 4">
    <name type="scientific">Lacipirellula limnantheis</name>
    <dbReference type="NCBI Taxonomy" id="2528024"/>
    <lineage>
        <taxon>Bacteria</taxon>
        <taxon>Pseudomonadati</taxon>
        <taxon>Planctomycetota</taxon>
        <taxon>Planctomycetia</taxon>
        <taxon>Pirellulales</taxon>
        <taxon>Lacipirellulaceae</taxon>
        <taxon>Lacipirellula</taxon>
    </lineage>
</organism>
<keyword evidence="1" id="KW-0472">Membrane</keyword>
<keyword evidence="4" id="KW-1185">Reference proteome</keyword>
<dbReference type="Pfam" id="PF02517">
    <property type="entry name" value="Rce1-like"/>
    <property type="match status" value="1"/>
</dbReference>
<dbReference type="AlphaFoldDB" id="A0A517U3L6"/>
<evidence type="ECO:0000256" key="1">
    <source>
        <dbReference type="SAM" id="Phobius"/>
    </source>
</evidence>
<reference evidence="3 4" key="1">
    <citation type="submission" date="2019-02" db="EMBL/GenBank/DDBJ databases">
        <title>Deep-cultivation of Planctomycetes and their phenomic and genomic characterization uncovers novel biology.</title>
        <authorList>
            <person name="Wiegand S."/>
            <person name="Jogler M."/>
            <person name="Boedeker C."/>
            <person name="Pinto D."/>
            <person name="Vollmers J."/>
            <person name="Rivas-Marin E."/>
            <person name="Kohn T."/>
            <person name="Peeters S.H."/>
            <person name="Heuer A."/>
            <person name="Rast P."/>
            <person name="Oberbeckmann S."/>
            <person name="Bunk B."/>
            <person name="Jeske O."/>
            <person name="Meyerdierks A."/>
            <person name="Storesund J.E."/>
            <person name="Kallscheuer N."/>
            <person name="Luecker S."/>
            <person name="Lage O.M."/>
            <person name="Pohl T."/>
            <person name="Merkel B.J."/>
            <person name="Hornburger P."/>
            <person name="Mueller R.-W."/>
            <person name="Bruemmer F."/>
            <person name="Labrenz M."/>
            <person name="Spormann A.M."/>
            <person name="Op den Camp H."/>
            <person name="Overmann J."/>
            <person name="Amann R."/>
            <person name="Jetten M.S.M."/>
            <person name="Mascher T."/>
            <person name="Medema M.H."/>
            <person name="Devos D.P."/>
            <person name="Kaster A.-K."/>
            <person name="Ovreas L."/>
            <person name="Rohde M."/>
            <person name="Galperin M.Y."/>
            <person name="Jogler C."/>
        </authorList>
    </citation>
    <scope>NUCLEOTIDE SEQUENCE [LARGE SCALE GENOMIC DNA]</scope>
    <source>
        <strain evidence="3 4">I41</strain>
    </source>
</reference>
<dbReference type="RefSeq" id="WP_145434889.1">
    <property type="nucleotide sequence ID" value="NZ_CP036339.1"/>
</dbReference>
<feature type="domain" description="CAAX prenyl protease 2/Lysostaphin resistance protein A-like" evidence="2">
    <location>
        <begin position="3"/>
        <end position="89"/>
    </location>
</feature>